<feature type="domain" description="SGNH hydrolase-type esterase" evidence="1">
    <location>
        <begin position="68"/>
        <end position="264"/>
    </location>
</feature>
<dbReference type="Gene3D" id="3.40.50.1110">
    <property type="entry name" value="SGNH hydrolase"/>
    <property type="match status" value="1"/>
</dbReference>
<proteinExistence type="predicted"/>
<gene>
    <name evidence="2" type="ORF">JFN88_20535</name>
</gene>
<keyword evidence="3" id="KW-1185">Reference proteome</keyword>
<dbReference type="PANTHER" id="PTHR30383">
    <property type="entry name" value="THIOESTERASE 1/PROTEASE 1/LYSOPHOSPHOLIPASE L1"/>
    <property type="match status" value="1"/>
</dbReference>
<sequence>MNKRSRGGAILWRTIASAAVLASLLLLFGFAYAVSDILRPPALVLGTEPPLAGQQPQLGAKEELKIVAIGDSLTKGTGDATGEGYVRRVVAGLSQKLGNRVKLVNNVAINGLRTDQLIDKLQQDAGMQYALKQADLILFTIGGNDLSKLAQTALRTDSGTADFGAEEIGNQLSDGLGRLDQVFQLVNRANPDARVVYVGLYNPFYPIPELRSGSLQVQKWNDKAYELSFSYPNMKLVPIFDLFEDEAGTYLASDRFHPNSEGYAHIAERIVQMLH</sequence>
<comment type="caution">
    <text evidence="2">The sequence shown here is derived from an EMBL/GenBank/DDBJ whole genome shotgun (WGS) entry which is preliminary data.</text>
</comment>
<dbReference type="RefSeq" id="WP_199021130.1">
    <property type="nucleotide sequence ID" value="NZ_JAELUP010000103.1"/>
</dbReference>
<reference evidence="2" key="1">
    <citation type="submission" date="2020-12" db="EMBL/GenBank/DDBJ databases">
        <authorList>
            <person name="Huq M.A."/>
        </authorList>
    </citation>
    <scope>NUCLEOTIDE SEQUENCE</scope>
    <source>
        <strain evidence="2">MAHUQ-46</strain>
    </source>
</reference>
<dbReference type="SUPFAM" id="SSF52266">
    <property type="entry name" value="SGNH hydrolase"/>
    <property type="match status" value="1"/>
</dbReference>
<dbReference type="InterPro" id="IPR036514">
    <property type="entry name" value="SGNH_hydro_sf"/>
</dbReference>
<name>A0A934J659_9BACL</name>
<dbReference type="EMBL" id="JAELUP010000103">
    <property type="protein sequence ID" value="MBJ6363600.1"/>
    <property type="molecule type" value="Genomic_DNA"/>
</dbReference>
<accession>A0A934J659</accession>
<organism evidence="2 3">
    <name type="scientific">Paenibacillus roseus</name>
    <dbReference type="NCBI Taxonomy" id="2798579"/>
    <lineage>
        <taxon>Bacteria</taxon>
        <taxon>Bacillati</taxon>
        <taxon>Bacillota</taxon>
        <taxon>Bacilli</taxon>
        <taxon>Bacillales</taxon>
        <taxon>Paenibacillaceae</taxon>
        <taxon>Paenibacillus</taxon>
    </lineage>
</organism>
<dbReference type="Proteomes" id="UP000640274">
    <property type="component" value="Unassembled WGS sequence"/>
</dbReference>
<dbReference type="PANTHER" id="PTHR30383:SF27">
    <property type="entry name" value="SPORE GERMINATION LIPASE LIPC"/>
    <property type="match status" value="1"/>
</dbReference>
<evidence type="ECO:0000259" key="1">
    <source>
        <dbReference type="Pfam" id="PF13472"/>
    </source>
</evidence>
<dbReference type="AlphaFoldDB" id="A0A934J659"/>
<dbReference type="InterPro" id="IPR051532">
    <property type="entry name" value="Ester_Hydrolysis_Enzymes"/>
</dbReference>
<dbReference type="InterPro" id="IPR013830">
    <property type="entry name" value="SGNH_hydro"/>
</dbReference>
<evidence type="ECO:0000313" key="2">
    <source>
        <dbReference type="EMBL" id="MBJ6363600.1"/>
    </source>
</evidence>
<protein>
    <submittedName>
        <fullName evidence="2">GDSL family lipase</fullName>
    </submittedName>
</protein>
<dbReference type="GO" id="GO:0004622">
    <property type="term" value="F:phosphatidylcholine lysophospholipase activity"/>
    <property type="evidence" value="ECO:0007669"/>
    <property type="project" value="TreeGrafter"/>
</dbReference>
<dbReference type="Pfam" id="PF13472">
    <property type="entry name" value="Lipase_GDSL_2"/>
    <property type="match status" value="1"/>
</dbReference>
<evidence type="ECO:0000313" key="3">
    <source>
        <dbReference type="Proteomes" id="UP000640274"/>
    </source>
</evidence>